<proteinExistence type="predicted"/>
<reference evidence="3 4" key="1">
    <citation type="journal article" date="2015" name="Stand. Genomic Sci.">
        <title>Genomic Encyclopedia of Bacterial and Archaeal Type Strains, Phase III: the genomes of soil and plant-associated and newly described type strains.</title>
        <authorList>
            <person name="Whitman W.B."/>
            <person name="Woyke T."/>
            <person name="Klenk H.P."/>
            <person name="Zhou Y."/>
            <person name="Lilburn T.G."/>
            <person name="Beck B.J."/>
            <person name="De Vos P."/>
            <person name="Vandamme P."/>
            <person name="Eisen J.A."/>
            <person name="Garrity G."/>
            <person name="Hugenholtz P."/>
            <person name="Kyrpides N.C."/>
        </authorList>
    </citation>
    <scope>NUCLEOTIDE SEQUENCE [LARGE SCALE GENOMIC DNA]</scope>
    <source>
        <strain evidence="3 4">CGMCC 1.10685</strain>
    </source>
</reference>
<organism evidence="3 4">
    <name type="scientific">Pseudoduganella flava</name>
    <dbReference type="NCBI Taxonomy" id="871742"/>
    <lineage>
        <taxon>Bacteria</taxon>
        <taxon>Pseudomonadati</taxon>
        <taxon>Pseudomonadota</taxon>
        <taxon>Betaproteobacteria</taxon>
        <taxon>Burkholderiales</taxon>
        <taxon>Oxalobacteraceae</taxon>
        <taxon>Telluria group</taxon>
        <taxon>Pseudoduganella</taxon>
    </lineage>
</organism>
<sequence length="53" mass="6241">MASIQKMKRTGEHNSGLTVEEIKRCMRHYTRAEKARERKRRAELPQPTTTKEA</sequence>
<dbReference type="EMBL" id="CP046904">
    <property type="protein sequence ID" value="QGZ42685.1"/>
    <property type="molecule type" value="Genomic_DNA"/>
</dbReference>
<name>A0A562PHD0_9BURK</name>
<evidence type="ECO:0008006" key="6">
    <source>
        <dbReference type="Google" id="ProtNLM"/>
    </source>
</evidence>
<dbReference type="RefSeq" id="WP_158206869.1">
    <property type="nucleotide sequence ID" value="NZ_CP046904.1"/>
</dbReference>
<dbReference type="AlphaFoldDB" id="A0A562PHD0"/>
<evidence type="ECO:0000313" key="5">
    <source>
        <dbReference type="Proteomes" id="UP000437862"/>
    </source>
</evidence>
<evidence type="ECO:0000313" key="3">
    <source>
        <dbReference type="EMBL" id="TWI43851.1"/>
    </source>
</evidence>
<gene>
    <name evidence="2" type="ORF">GO485_29070</name>
    <name evidence="3" type="ORF">IP92_04906</name>
</gene>
<reference evidence="2 5" key="3">
    <citation type="submission" date="2019-12" db="EMBL/GenBank/DDBJ databases">
        <title>Draft Genome Sequences of Six Type Strains of the Genus Massilia.</title>
        <authorList>
            <person name="Miess H."/>
            <person name="Frediansyah A."/>
            <person name="Goeker M."/>
            <person name="Gross H."/>
        </authorList>
    </citation>
    <scope>NUCLEOTIDE SEQUENCE [LARGE SCALE GENOMIC DNA]</scope>
    <source>
        <strain evidence="2 5">DSM 26639</strain>
    </source>
</reference>
<feature type="region of interest" description="Disordered" evidence="1">
    <location>
        <begin position="1"/>
        <end position="53"/>
    </location>
</feature>
<protein>
    <recommendedName>
        <fullName evidence="6">Integrase</fullName>
    </recommendedName>
</protein>
<keyword evidence="5" id="KW-1185">Reference proteome</keyword>
<feature type="compositionally biased region" description="Basic and acidic residues" evidence="1">
    <location>
        <begin position="20"/>
        <end position="43"/>
    </location>
</feature>
<evidence type="ECO:0000313" key="2">
    <source>
        <dbReference type="EMBL" id="QGZ42685.1"/>
    </source>
</evidence>
<reference evidence="3" key="2">
    <citation type="submission" date="2019-07" db="EMBL/GenBank/DDBJ databases">
        <authorList>
            <person name="Whitman W."/>
            <person name="Huntemann M."/>
            <person name="Clum A."/>
            <person name="Pillay M."/>
            <person name="Palaniappan K."/>
            <person name="Varghese N."/>
            <person name="Mikhailova N."/>
            <person name="Stamatis D."/>
            <person name="Reddy T."/>
            <person name="Daum C."/>
            <person name="Shapiro N."/>
            <person name="Ivanova N."/>
            <person name="Kyrpides N."/>
            <person name="Woyke T."/>
        </authorList>
    </citation>
    <scope>NUCLEOTIDE SEQUENCE</scope>
    <source>
        <strain evidence="3">CGMCC 1.10685</strain>
    </source>
</reference>
<dbReference type="Proteomes" id="UP000437862">
    <property type="component" value="Chromosome"/>
</dbReference>
<evidence type="ECO:0000313" key="4">
    <source>
        <dbReference type="Proteomes" id="UP000315112"/>
    </source>
</evidence>
<dbReference type="EMBL" id="VLKW01000011">
    <property type="protein sequence ID" value="TWI43851.1"/>
    <property type="molecule type" value="Genomic_DNA"/>
</dbReference>
<accession>A0A562PHD0</accession>
<dbReference type="Proteomes" id="UP000315112">
    <property type="component" value="Unassembled WGS sequence"/>
</dbReference>
<evidence type="ECO:0000256" key="1">
    <source>
        <dbReference type="SAM" id="MobiDB-lite"/>
    </source>
</evidence>